<evidence type="ECO:0000256" key="3">
    <source>
        <dbReference type="ARBA" id="ARBA00023015"/>
    </source>
</evidence>
<dbReference type="InterPro" id="IPR025944">
    <property type="entry name" value="Sigma_54_int_dom_CS"/>
</dbReference>
<dbReference type="PROSITE" id="PS50045">
    <property type="entry name" value="SIGMA54_INTERACT_4"/>
    <property type="match status" value="1"/>
</dbReference>
<evidence type="ECO:0000259" key="7">
    <source>
        <dbReference type="PROSITE" id="PS50045"/>
    </source>
</evidence>
<keyword evidence="3" id="KW-0805">Transcription regulation</keyword>
<dbReference type="InterPro" id="IPR003593">
    <property type="entry name" value="AAA+_ATPase"/>
</dbReference>
<dbReference type="EMBL" id="AMZO01000034">
    <property type="protein sequence ID" value="ELR63866.1"/>
    <property type="molecule type" value="Genomic_DNA"/>
</dbReference>
<dbReference type="OrthoDB" id="9804019at2"/>
<dbReference type="GO" id="GO:0005524">
    <property type="term" value="F:ATP binding"/>
    <property type="evidence" value="ECO:0007669"/>
    <property type="project" value="UniProtKB-KW"/>
</dbReference>
<dbReference type="PANTHER" id="PTHR32071:SF123">
    <property type="entry name" value="DNA-BINDING TRANSCRIPTIONAL ACTIVATOR HYFR-RELATED"/>
    <property type="match status" value="1"/>
</dbReference>
<feature type="domain" description="Sigma-54 factor interaction" evidence="7">
    <location>
        <begin position="360"/>
        <end position="589"/>
    </location>
</feature>
<keyword evidence="8" id="KW-0456">Lyase</keyword>
<dbReference type="AlphaFoldDB" id="L8J536"/>
<evidence type="ECO:0000313" key="9">
    <source>
        <dbReference type="Proteomes" id="UP000011134"/>
    </source>
</evidence>
<dbReference type="InterPro" id="IPR058031">
    <property type="entry name" value="AAA_lid_NorR"/>
</dbReference>
<keyword evidence="1" id="KW-0547">Nucleotide-binding</keyword>
<dbReference type="InterPro" id="IPR025943">
    <property type="entry name" value="Sigma_54_int_dom_ATP-bd_2"/>
</dbReference>
<dbReference type="GO" id="GO:0006355">
    <property type="term" value="P:regulation of DNA-templated transcription"/>
    <property type="evidence" value="ECO:0007669"/>
    <property type="project" value="InterPro"/>
</dbReference>
<dbReference type="InterPro" id="IPR025662">
    <property type="entry name" value="Sigma_54_int_dom_ATP-bd_1"/>
</dbReference>
<dbReference type="PROSITE" id="PS00688">
    <property type="entry name" value="SIGMA54_INTERACT_3"/>
    <property type="match status" value="1"/>
</dbReference>
<keyword evidence="2" id="KW-0067">ATP-binding</keyword>
<dbReference type="Proteomes" id="UP000011134">
    <property type="component" value="Unassembled WGS sequence"/>
</dbReference>
<reference evidence="8 9" key="1">
    <citation type="submission" date="2012-12" db="EMBL/GenBank/DDBJ databases">
        <title>Genome Assembly of Photobacterium sp. AK15.</title>
        <authorList>
            <person name="Khatri I."/>
            <person name="Vaidya B."/>
            <person name="Srinivas T.N.R."/>
            <person name="Subramanian S."/>
            <person name="Pinnaka A."/>
        </authorList>
    </citation>
    <scope>NUCLEOTIDE SEQUENCE [LARGE SCALE GENOMIC DNA]</scope>
    <source>
        <strain evidence="8 9">AK15</strain>
    </source>
</reference>
<dbReference type="PROSITE" id="PS00676">
    <property type="entry name" value="SIGMA54_INTERACT_2"/>
    <property type="match status" value="1"/>
</dbReference>
<name>L8J536_9GAMM</name>
<evidence type="ECO:0000256" key="2">
    <source>
        <dbReference type="ARBA" id="ARBA00022840"/>
    </source>
</evidence>
<dbReference type="GO" id="GO:0003677">
    <property type="term" value="F:DNA binding"/>
    <property type="evidence" value="ECO:0007669"/>
    <property type="project" value="UniProtKB-KW"/>
</dbReference>
<dbReference type="InterPro" id="IPR029016">
    <property type="entry name" value="GAF-like_dom_sf"/>
</dbReference>
<dbReference type="Gene3D" id="1.10.10.60">
    <property type="entry name" value="Homeodomain-like"/>
    <property type="match status" value="1"/>
</dbReference>
<dbReference type="PROSITE" id="PS00675">
    <property type="entry name" value="SIGMA54_INTERACT_1"/>
    <property type="match status" value="1"/>
</dbReference>
<dbReference type="InterPro" id="IPR027417">
    <property type="entry name" value="P-loop_NTPase"/>
</dbReference>
<dbReference type="FunFam" id="1.10.8.60:FF:000014">
    <property type="entry name" value="DNA-binding transcriptional regulator NtrC"/>
    <property type="match status" value="1"/>
</dbReference>
<keyword evidence="4" id="KW-0238">DNA-binding</keyword>
<dbReference type="SUPFAM" id="SSF52540">
    <property type="entry name" value="P-loop containing nucleoside triphosphate hydrolases"/>
    <property type="match status" value="1"/>
</dbReference>
<dbReference type="Pfam" id="PF13185">
    <property type="entry name" value="GAF_2"/>
    <property type="match status" value="1"/>
</dbReference>
<dbReference type="FunFam" id="3.40.50.300:FF:000006">
    <property type="entry name" value="DNA-binding transcriptional regulator NtrC"/>
    <property type="match status" value="1"/>
</dbReference>
<keyword evidence="6" id="KW-0804">Transcription</keyword>
<proteinExistence type="predicted"/>
<dbReference type="SUPFAM" id="SSF55781">
    <property type="entry name" value="GAF domain-like"/>
    <property type="match status" value="1"/>
</dbReference>
<evidence type="ECO:0000256" key="1">
    <source>
        <dbReference type="ARBA" id="ARBA00022741"/>
    </source>
</evidence>
<keyword evidence="5" id="KW-0010">Activator</keyword>
<dbReference type="SMART" id="SM00382">
    <property type="entry name" value="AAA"/>
    <property type="match status" value="1"/>
</dbReference>
<dbReference type="RefSeq" id="WP_007469692.1">
    <property type="nucleotide sequence ID" value="NZ_AMZO01000034.1"/>
</dbReference>
<protein>
    <submittedName>
        <fullName evidence="8">Formate hydrogenlyase transcriptional activator</fullName>
    </submittedName>
</protein>
<evidence type="ECO:0000313" key="8">
    <source>
        <dbReference type="EMBL" id="ELR63866.1"/>
    </source>
</evidence>
<dbReference type="InterPro" id="IPR003018">
    <property type="entry name" value="GAF"/>
</dbReference>
<dbReference type="PANTHER" id="PTHR32071">
    <property type="entry name" value="TRANSCRIPTIONAL REGULATORY PROTEIN"/>
    <property type="match status" value="1"/>
</dbReference>
<organism evidence="8 9">
    <name type="scientific">Photobacterium marinum</name>
    <dbReference type="NCBI Taxonomy" id="1056511"/>
    <lineage>
        <taxon>Bacteria</taxon>
        <taxon>Pseudomonadati</taxon>
        <taxon>Pseudomonadota</taxon>
        <taxon>Gammaproteobacteria</taxon>
        <taxon>Vibrionales</taxon>
        <taxon>Vibrionaceae</taxon>
        <taxon>Photobacterium</taxon>
    </lineage>
</organism>
<evidence type="ECO:0000256" key="5">
    <source>
        <dbReference type="ARBA" id="ARBA00023159"/>
    </source>
</evidence>
<dbReference type="Pfam" id="PF25601">
    <property type="entry name" value="AAA_lid_14"/>
    <property type="match status" value="1"/>
</dbReference>
<keyword evidence="9" id="KW-1185">Reference proteome</keyword>
<gene>
    <name evidence="8" type="ORF">C942_03209</name>
</gene>
<dbReference type="Gene3D" id="1.10.8.60">
    <property type="match status" value="1"/>
</dbReference>
<comment type="caution">
    <text evidence="8">The sequence shown here is derived from an EMBL/GenBank/DDBJ whole genome shotgun (WGS) entry which is preliminary data.</text>
</comment>
<dbReference type="CDD" id="cd00009">
    <property type="entry name" value="AAA"/>
    <property type="match status" value="1"/>
</dbReference>
<dbReference type="Gene3D" id="3.30.450.40">
    <property type="match status" value="1"/>
</dbReference>
<dbReference type="Gene3D" id="3.40.50.300">
    <property type="entry name" value="P-loop containing nucleotide triphosphate hydrolases"/>
    <property type="match status" value="1"/>
</dbReference>
<dbReference type="GO" id="GO:0016829">
    <property type="term" value="F:lyase activity"/>
    <property type="evidence" value="ECO:0007669"/>
    <property type="project" value="UniProtKB-KW"/>
</dbReference>
<evidence type="ECO:0000256" key="4">
    <source>
        <dbReference type="ARBA" id="ARBA00023125"/>
    </source>
</evidence>
<sequence length="685" mass="77478">MEHFESDLKNLSRALLSSNDINSLMNFLNNNDLLFIQVERVNIFLKNDPDILYYCDDDKSVQRFKYTRSSMQVHGIVNDDCTHDIKGDALYFSYPQLEEHPAYRNISSYCKIPLFSASKPLGAIEFININLRDDEGAEKQLKLFTNMIASIVEHIIEHEHVSSVTQQMIQHDSNYQLLVDVTNAVISRSTKKELMTALLKFLYQYFGISDLSIIQPHEGHYGQHSCGYNEGKIDYRCHFFTNDSVIKDAVEKKKPVFLSAEDIRQLSLENNVPFFPVQVKSACIVPLIFRNHTNGYICYMQRENAPFKAADVELFMPIAARVAMAIHSLKVHQAIIRTAPKTDYITIEDSYTEHAIFDDIISQSEVMNQVLEKVAMVADCDSTVLILGESGTGKELIARAIHKLSRRSKTRMVKMNCAAVPAGLFESELFGHERGAFTGAISQRVGRFEQAHKGTLFLDEIGDMPLDLQPKLLRALQENEIERVGRNQLIPVDVRIVCATNVDLLSMVESKEFRSDLYYRLNVFPIRVPPLRERPEDIPLLVKHFTRTLSKKMGKDINKIPVKTMESLSGFPWPGNIRELRNIIERSVILTRGNVLNVPVDELRFARKQMSADIKSNNPPVINLSAGETGRHAIISALKESNGIIGGARGAAVKLGLKRTTLLSRMQKMGIKSDDYLNDALVSNA</sequence>
<evidence type="ECO:0000256" key="6">
    <source>
        <dbReference type="ARBA" id="ARBA00023163"/>
    </source>
</evidence>
<dbReference type="InterPro" id="IPR002078">
    <property type="entry name" value="Sigma_54_int"/>
</dbReference>
<dbReference type="Pfam" id="PF00158">
    <property type="entry name" value="Sigma54_activat"/>
    <property type="match status" value="1"/>
</dbReference>
<accession>L8J536</accession>
<dbReference type="PATRIC" id="fig|1056511.3.peg.4132"/>